<evidence type="ECO:0000313" key="1">
    <source>
        <dbReference type="EMBL" id="MCZ8533335.1"/>
    </source>
</evidence>
<protein>
    <submittedName>
        <fullName evidence="1">DUF6063 family protein</fullName>
    </submittedName>
</protein>
<dbReference type="InterPro" id="IPR045707">
    <property type="entry name" value="DUF6063"/>
</dbReference>
<evidence type="ECO:0000313" key="2">
    <source>
        <dbReference type="Proteomes" id="UP001152172"/>
    </source>
</evidence>
<organism evidence="1 2">
    <name type="scientific">Psychrobacillus psychrodurans</name>
    <dbReference type="NCBI Taxonomy" id="126157"/>
    <lineage>
        <taxon>Bacteria</taxon>
        <taxon>Bacillati</taxon>
        <taxon>Bacillota</taxon>
        <taxon>Bacilli</taxon>
        <taxon>Bacillales</taxon>
        <taxon>Bacillaceae</taxon>
        <taxon>Psychrobacillus</taxon>
    </lineage>
</organism>
<reference evidence="1" key="1">
    <citation type="submission" date="2022-05" db="EMBL/GenBank/DDBJ databases">
        <authorList>
            <person name="Colautti A."/>
            <person name="Iacumin L."/>
        </authorList>
    </citation>
    <scope>NUCLEOTIDE SEQUENCE</scope>
    <source>
        <strain evidence="1">DSM 30747</strain>
    </source>
</reference>
<comment type="caution">
    <text evidence="1">The sequence shown here is derived from an EMBL/GenBank/DDBJ whole genome shotgun (WGS) entry which is preliminary data.</text>
</comment>
<gene>
    <name evidence="1" type="ORF">M9R61_08300</name>
</gene>
<accession>A0A9X3L8U0</accession>
<keyword evidence="2" id="KW-1185">Reference proteome</keyword>
<dbReference type="EMBL" id="JAMKBI010000005">
    <property type="protein sequence ID" value="MCZ8533335.1"/>
    <property type="molecule type" value="Genomic_DNA"/>
</dbReference>
<dbReference type="Proteomes" id="UP001152172">
    <property type="component" value="Unassembled WGS sequence"/>
</dbReference>
<sequence>MFYDAENVMKAFELYTKLARDGLLDGEDFQQYMSNDEVFELLEQYTSHMECVLFVAANQLYMVPKTTTSPFHVNNEYLRKTYLKSGATNSDLYLSYFATIVLLGEFYNSYLTKEPTIHYLSLSRWVEAIDERMEVLVQHPEDRLKELERQHAYNWLSIIENWTTLDAIKESAKSQKGQTLSRLSFIHTVKKFLVKEKVINEIGNDEVELTEKTKMIVQRYFMNLEHNNEILQFLYDLEPKEGAFNADYI</sequence>
<proteinExistence type="predicted"/>
<dbReference type="AlphaFoldDB" id="A0A9X3L8U0"/>
<dbReference type="Pfam" id="PF19539">
    <property type="entry name" value="DUF6063"/>
    <property type="match status" value="1"/>
</dbReference>
<name>A0A9X3L8U0_9BACI</name>
<dbReference type="RefSeq" id="WP_269921735.1">
    <property type="nucleotide sequence ID" value="NZ_JAMKBI010000005.1"/>
</dbReference>